<dbReference type="Pfam" id="PF10082">
    <property type="entry name" value="BBP2_2"/>
    <property type="match status" value="1"/>
</dbReference>
<evidence type="ECO:0000313" key="3">
    <source>
        <dbReference type="Proteomes" id="UP000436911"/>
    </source>
</evidence>
<evidence type="ECO:0000313" key="2">
    <source>
        <dbReference type="EMBL" id="KAA3527017.1"/>
    </source>
</evidence>
<dbReference type="SUPFAM" id="SSF56925">
    <property type="entry name" value="OMPA-like"/>
    <property type="match status" value="1"/>
</dbReference>
<evidence type="ECO:0000256" key="1">
    <source>
        <dbReference type="SAM" id="MobiDB-lite"/>
    </source>
</evidence>
<evidence type="ECO:0008006" key="4">
    <source>
        <dbReference type="Google" id="ProtNLM"/>
    </source>
</evidence>
<feature type="compositionally biased region" description="Low complexity" evidence="1">
    <location>
        <begin position="76"/>
        <end position="104"/>
    </location>
</feature>
<dbReference type="InterPro" id="IPR018759">
    <property type="entry name" value="BBP2_2"/>
</dbReference>
<proteinExistence type="predicted"/>
<feature type="region of interest" description="Disordered" evidence="1">
    <location>
        <begin position="68"/>
        <end position="117"/>
    </location>
</feature>
<gene>
    <name evidence="2" type="ORF">DXT89_13865</name>
</gene>
<reference evidence="2 3" key="1">
    <citation type="submission" date="2018-08" db="EMBL/GenBank/DDBJ databases">
        <title>Genome sequencing of Agrobacterium vitis strain ICMP 10754.</title>
        <authorList>
            <person name="Visnovsky S.B."/>
            <person name="Pitman A.R."/>
        </authorList>
    </citation>
    <scope>NUCLEOTIDE SEQUENCE [LARGE SCALE GENOMIC DNA]</scope>
    <source>
        <strain evidence="2 3">ICMP 10754</strain>
    </source>
</reference>
<protein>
    <recommendedName>
        <fullName evidence="4">Outer membrane beta-barrel protein</fullName>
    </recommendedName>
</protein>
<name>A0A368NU02_AGRVI</name>
<dbReference type="Gene3D" id="2.40.160.20">
    <property type="match status" value="1"/>
</dbReference>
<dbReference type="EMBL" id="QUSG01000006">
    <property type="protein sequence ID" value="KAA3527017.1"/>
    <property type="molecule type" value="Genomic_DNA"/>
</dbReference>
<accession>A0A368NU02</accession>
<comment type="caution">
    <text evidence="2">The sequence shown here is derived from an EMBL/GenBank/DDBJ whole genome shotgun (WGS) entry which is preliminary data.</text>
</comment>
<sequence>MRIYLSVMASPPKDRFQQAAMTDSQTHFPDRQHSAGFRPMSSAGLLAAWLVMAGPALAQQVTSGSTEQSAGLATLRGSTASSDDTATTKDTTAAGSATSSTTAKTRADDREDTLDTDSFRRITNDALDANRINLRESPVDERRQLRKTEDDGTGIHVGTMILRPELSQGISTERKSTGSGKQNTTYWDNGLKGTLTSDWSRHQLVITGDGQWRQRIAGDRDSDPSGRVDAALRLDFADDIAARLTAGYGFSRESTTDPNAVRNASVQSGVNQFSAGAVLERQLGPLKGSVGLDFERWVYTDAKLANGSMLSNSDRNRNAVTLSSRLGYEISPALTPFVEVSAGKTRYDQTEDSAGYRRSGNIYGAKAGISSDMGEKLRGEIALGYKLASFDDTRLDDLGAMTVDGNVAWSPLRGTNVDLGLATSIEPSTTAGVSGDVAYALTAVVTHELRDNLIAKLSGGTTWRNYRGGSLSTGMYYTAGGGLVYKVNRWLDLTADLTWEKSTSDSSSDDKTLTAGVGLKLRR</sequence>
<organism evidence="2 3">
    <name type="scientific">Agrobacterium vitis</name>
    <name type="common">Rhizobium vitis</name>
    <dbReference type="NCBI Taxonomy" id="373"/>
    <lineage>
        <taxon>Bacteria</taxon>
        <taxon>Pseudomonadati</taxon>
        <taxon>Pseudomonadota</taxon>
        <taxon>Alphaproteobacteria</taxon>
        <taxon>Hyphomicrobiales</taxon>
        <taxon>Rhizobiaceae</taxon>
        <taxon>Rhizobium/Agrobacterium group</taxon>
        <taxon>Agrobacterium</taxon>
    </lineage>
</organism>
<dbReference type="InterPro" id="IPR011250">
    <property type="entry name" value="OMP/PagP_B-barrel"/>
</dbReference>
<dbReference type="AlphaFoldDB" id="A0A368NU02"/>
<dbReference type="Proteomes" id="UP000436911">
    <property type="component" value="Unassembled WGS sequence"/>
</dbReference>